<reference evidence="11" key="1">
    <citation type="submission" date="2020-10" db="EMBL/GenBank/DDBJ databases">
        <authorList>
            <person name="Gilroy R."/>
        </authorList>
    </citation>
    <scope>NUCLEOTIDE SEQUENCE</scope>
    <source>
        <strain evidence="11">ChiSxjej2B14-8506</strain>
    </source>
</reference>
<dbReference type="GO" id="GO:0003908">
    <property type="term" value="F:methylated-DNA-[protein]-cysteine S-methyltransferase activity"/>
    <property type="evidence" value="ECO:0007669"/>
    <property type="project" value="UniProtKB-EC"/>
</dbReference>
<dbReference type="InterPro" id="IPR036388">
    <property type="entry name" value="WH-like_DNA-bd_sf"/>
</dbReference>
<evidence type="ECO:0000259" key="9">
    <source>
        <dbReference type="Pfam" id="PF01035"/>
    </source>
</evidence>
<reference evidence="11" key="2">
    <citation type="journal article" date="2021" name="PeerJ">
        <title>Extensive microbial diversity within the chicken gut microbiome revealed by metagenomics and culture.</title>
        <authorList>
            <person name="Gilroy R."/>
            <person name="Ravi A."/>
            <person name="Getino M."/>
            <person name="Pursley I."/>
            <person name="Horton D.L."/>
            <person name="Alikhan N.F."/>
            <person name="Baker D."/>
            <person name="Gharbi K."/>
            <person name="Hall N."/>
            <person name="Watson M."/>
            <person name="Adriaenssens E.M."/>
            <person name="Foster-Nyarko E."/>
            <person name="Jarju S."/>
            <person name="Secka A."/>
            <person name="Antonio M."/>
            <person name="Oren A."/>
            <person name="Chaudhuri R.R."/>
            <person name="La Ragione R."/>
            <person name="Hildebrand F."/>
            <person name="Pallen M.J."/>
        </authorList>
    </citation>
    <scope>NUCLEOTIDE SEQUENCE</scope>
    <source>
        <strain evidence="11">ChiSxjej2B14-8506</strain>
    </source>
</reference>
<dbReference type="Pfam" id="PF02870">
    <property type="entry name" value="Methyltransf_1N"/>
    <property type="match status" value="1"/>
</dbReference>
<comment type="similarity">
    <text evidence="2">Belongs to the MGMT family.</text>
</comment>
<sequence length="174" mass="18925">MTLYICRYASLLGNITLAGAGRVLTGLWFEGQAHYGATLTGCEREGEQECFNEARAWLDTYFTGGVPANLPELRPQGSAYCRQVWELLCEVERGDTVTYGELARRYAARTGRRTGARAIGMAVGRNPISIMIPCHRVLGADGSLTGYAGGLERKRALLMLERGTDRMGSPGGMV</sequence>
<dbReference type="PANTHER" id="PTHR10815">
    <property type="entry name" value="METHYLATED-DNA--PROTEIN-CYSTEINE METHYLTRANSFERASE"/>
    <property type="match status" value="1"/>
</dbReference>
<dbReference type="EMBL" id="DVNK01000051">
    <property type="protein sequence ID" value="HIU47293.1"/>
    <property type="molecule type" value="Genomic_DNA"/>
</dbReference>
<evidence type="ECO:0000256" key="8">
    <source>
        <dbReference type="ARBA" id="ARBA00049348"/>
    </source>
</evidence>
<feature type="domain" description="Methylated-DNA-[protein]-cysteine S-methyltransferase DNA binding" evidence="9">
    <location>
        <begin position="81"/>
        <end position="162"/>
    </location>
</feature>
<dbReference type="EC" id="2.1.1.63" evidence="3"/>
<dbReference type="InterPro" id="IPR036217">
    <property type="entry name" value="MethylDNA_cys_MeTrfase_DNAb"/>
</dbReference>
<dbReference type="Gene3D" id="3.30.160.70">
    <property type="entry name" value="Methylated DNA-protein cysteine methyltransferase domain"/>
    <property type="match status" value="1"/>
</dbReference>
<dbReference type="PROSITE" id="PS00374">
    <property type="entry name" value="MGMT"/>
    <property type="match status" value="1"/>
</dbReference>
<dbReference type="FunFam" id="1.10.10.10:FF:000214">
    <property type="entry name" value="Methylated-DNA--protein-cysteine methyltransferase"/>
    <property type="match status" value="1"/>
</dbReference>
<feature type="domain" description="Methylguanine DNA methyltransferase ribonuclease-like" evidence="10">
    <location>
        <begin position="8"/>
        <end position="64"/>
    </location>
</feature>
<gene>
    <name evidence="11" type="ORF">IAC59_08585</name>
</gene>
<dbReference type="SUPFAM" id="SSF53155">
    <property type="entry name" value="Methylated DNA-protein cysteine methyltransferase domain"/>
    <property type="match status" value="1"/>
</dbReference>
<evidence type="ECO:0000259" key="10">
    <source>
        <dbReference type="Pfam" id="PF02870"/>
    </source>
</evidence>
<dbReference type="Gene3D" id="1.10.10.10">
    <property type="entry name" value="Winged helix-like DNA-binding domain superfamily/Winged helix DNA-binding domain"/>
    <property type="match status" value="1"/>
</dbReference>
<keyword evidence="5" id="KW-0808">Transferase</keyword>
<dbReference type="PANTHER" id="PTHR10815:SF5">
    <property type="entry name" value="METHYLATED-DNA--PROTEIN-CYSTEINE METHYLTRANSFERASE"/>
    <property type="match status" value="1"/>
</dbReference>
<dbReference type="Proteomes" id="UP000824123">
    <property type="component" value="Unassembled WGS sequence"/>
</dbReference>
<evidence type="ECO:0000313" key="12">
    <source>
        <dbReference type="Proteomes" id="UP000824123"/>
    </source>
</evidence>
<dbReference type="InterPro" id="IPR001497">
    <property type="entry name" value="MethylDNA_cys_MeTrfase_AS"/>
</dbReference>
<keyword evidence="6" id="KW-0227">DNA damage</keyword>
<evidence type="ECO:0000256" key="4">
    <source>
        <dbReference type="ARBA" id="ARBA00022603"/>
    </source>
</evidence>
<organism evidence="11 12">
    <name type="scientific">Candidatus Fimadaptatus faecigallinarum</name>
    <dbReference type="NCBI Taxonomy" id="2840814"/>
    <lineage>
        <taxon>Bacteria</taxon>
        <taxon>Bacillati</taxon>
        <taxon>Bacillota</taxon>
        <taxon>Clostridia</taxon>
        <taxon>Eubacteriales</taxon>
        <taxon>Candidatus Fimadaptatus</taxon>
    </lineage>
</organism>
<comment type="caution">
    <text evidence="11">The sequence shown here is derived from an EMBL/GenBank/DDBJ whole genome shotgun (WGS) entry which is preliminary data.</text>
</comment>
<dbReference type="InterPro" id="IPR036631">
    <property type="entry name" value="MGMT_N_sf"/>
</dbReference>
<name>A0A9D1LSK4_9FIRM</name>
<evidence type="ECO:0000256" key="3">
    <source>
        <dbReference type="ARBA" id="ARBA00011918"/>
    </source>
</evidence>
<evidence type="ECO:0000256" key="5">
    <source>
        <dbReference type="ARBA" id="ARBA00022679"/>
    </source>
</evidence>
<dbReference type="CDD" id="cd06445">
    <property type="entry name" value="ATase"/>
    <property type="match status" value="1"/>
</dbReference>
<keyword evidence="7" id="KW-0234">DNA repair</keyword>
<dbReference type="SUPFAM" id="SSF46767">
    <property type="entry name" value="Methylated DNA-protein cysteine methyltransferase, C-terminal domain"/>
    <property type="match status" value="1"/>
</dbReference>
<comment type="catalytic activity">
    <reaction evidence="1">
        <text>a 4-O-methyl-thymidine in DNA + L-cysteinyl-[protein] = a thymidine in DNA + S-methyl-L-cysteinyl-[protein]</text>
        <dbReference type="Rhea" id="RHEA:53428"/>
        <dbReference type="Rhea" id="RHEA-COMP:10131"/>
        <dbReference type="Rhea" id="RHEA-COMP:10132"/>
        <dbReference type="Rhea" id="RHEA-COMP:13555"/>
        <dbReference type="Rhea" id="RHEA-COMP:13556"/>
        <dbReference type="ChEBI" id="CHEBI:29950"/>
        <dbReference type="ChEBI" id="CHEBI:82612"/>
        <dbReference type="ChEBI" id="CHEBI:137386"/>
        <dbReference type="ChEBI" id="CHEBI:137387"/>
        <dbReference type="EC" id="2.1.1.63"/>
    </reaction>
</comment>
<accession>A0A9D1LSK4</accession>
<dbReference type="GO" id="GO:0006281">
    <property type="term" value="P:DNA repair"/>
    <property type="evidence" value="ECO:0007669"/>
    <property type="project" value="UniProtKB-KW"/>
</dbReference>
<evidence type="ECO:0000256" key="1">
    <source>
        <dbReference type="ARBA" id="ARBA00001286"/>
    </source>
</evidence>
<evidence type="ECO:0000313" key="11">
    <source>
        <dbReference type="EMBL" id="HIU47293.1"/>
    </source>
</evidence>
<dbReference type="InterPro" id="IPR014048">
    <property type="entry name" value="MethylDNA_cys_MeTrfase_DNA-bd"/>
</dbReference>
<evidence type="ECO:0000256" key="7">
    <source>
        <dbReference type="ARBA" id="ARBA00023204"/>
    </source>
</evidence>
<dbReference type="NCBIfam" id="TIGR00589">
    <property type="entry name" value="ogt"/>
    <property type="match status" value="1"/>
</dbReference>
<dbReference type="AlphaFoldDB" id="A0A9D1LSK4"/>
<dbReference type="InterPro" id="IPR008332">
    <property type="entry name" value="MethylG_MeTrfase_N"/>
</dbReference>
<dbReference type="GO" id="GO:0032259">
    <property type="term" value="P:methylation"/>
    <property type="evidence" value="ECO:0007669"/>
    <property type="project" value="UniProtKB-KW"/>
</dbReference>
<evidence type="ECO:0000256" key="2">
    <source>
        <dbReference type="ARBA" id="ARBA00008711"/>
    </source>
</evidence>
<dbReference type="Pfam" id="PF01035">
    <property type="entry name" value="DNA_binding_1"/>
    <property type="match status" value="1"/>
</dbReference>
<protein>
    <recommendedName>
        <fullName evidence="3">methylated-DNA--[protein]-cysteine S-methyltransferase</fullName>
        <ecNumber evidence="3">2.1.1.63</ecNumber>
    </recommendedName>
</protein>
<proteinExistence type="inferred from homology"/>
<keyword evidence="4" id="KW-0489">Methyltransferase</keyword>
<comment type="catalytic activity">
    <reaction evidence="8">
        <text>a 6-O-methyl-2'-deoxyguanosine in DNA + L-cysteinyl-[protein] = S-methyl-L-cysteinyl-[protein] + a 2'-deoxyguanosine in DNA</text>
        <dbReference type="Rhea" id="RHEA:24000"/>
        <dbReference type="Rhea" id="RHEA-COMP:10131"/>
        <dbReference type="Rhea" id="RHEA-COMP:10132"/>
        <dbReference type="Rhea" id="RHEA-COMP:11367"/>
        <dbReference type="Rhea" id="RHEA-COMP:11368"/>
        <dbReference type="ChEBI" id="CHEBI:29950"/>
        <dbReference type="ChEBI" id="CHEBI:82612"/>
        <dbReference type="ChEBI" id="CHEBI:85445"/>
        <dbReference type="ChEBI" id="CHEBI:85448"/>
        <dbReference type="EC" id="2.1.1.63"/>
    </reaction>
</comment>
<evidence type="ECO:0000256" key="6">
    <source>
        <dbReference type="ARBA" id="ARBA00022763"/>
    </source>
</evidence>